<keyword evidence="2" id="KW-0808">Transferase</keyword>
<keyword evidence="3 6" id="KW-0133">Cell shape</keyword>
<keyword evidence="4 6" id="KW-0573">Peptidoglycan synthesis</keyword>
<protein>
    <submittedName>
        <fullName evidence="9">Lipoprotein-anchoring transpeptidase ErfK/SrfK</fullName>
    </submittedName>
</protein>
<dbReference type="GO" id="GO:0071972">
    <property type="term" value="F:peptidoglycan L,D-transpeptidase activity"/>
    <property type="evidence" value="ECO:0007669"/>
    <property type="project" value="TreeGrafter"/>
</dbReference>
<evidence type="ECO:0000256" key="1">
    <source>
        <dbReference type="ARBA" id="ARBA00004752"/>
    </source>
</evidence>
<evidence type="ECO:0000256" key="3">
    <source>
        <dbReference type="ARBA" id="ARBA00022960"/>
    </source>
</evidence>
<comment type="pathway">
    <text evidence="1 6">Cell wall biogenesis; peptidoglycan biosynthesis.</text>
</comment>
<dbReference type="GO" id="GO:0005576">
    <property type="term" value="C:extracellular region"/>
    <property type="evidence" value="ECO:0007669"/>
    <property type="project" value="TreeGrafter"/>
</dbReference>
<feature type="active site" description="Nucleophile" evidence="6">
    <location>
        <position position="287"/>
    </location>
</feature>
<dbReference type="CDD" id="cd16913">
    <property type="entry name" value="YkuD_like"/>
    <property type="match status" value="1"/>
</dbReference>
<dbReference type="SUPFAM" id="SSF141523">
    <property type="entry name" value="L,D-transpeptidase catalytic domain-like"/>
    <property type="match status" value="1"/>
</dbReference>
<evidence type="ECO:0000256" key="7">
    <source>
        <dbReference type="SAM" id="MobiDB-lite"/>
    </source>
</evidence>
<reference evidence="10" key="1">
    <citation type="submission" date="2016-06" db="EMBL/GenBank/DDBJ databases">
        <authorList>
            <person name="Varghese N."/>
            <person name="Submissions Spin"/>
        </authorList>
    </citation>
    <scope>NUCLEOTIDE SEQUENCE [LARGE SCALE GENOMIC DNA]</scope>
    <source>
        <strain evidence="10">DSM 45161</strain>
    </source>
</reference>
<proteinExistence type="predicted"/>
<evidence type="ECO:0000313" key="9">
    <source>
        <dbReference type="EMBL" id="SCG49498.1"/>
    </source>
</evidence>
<evidence type="ECO:0000313" key="10">
    <source>
        <dbReference type="Proteomes" id="UP000198215"/>
    </source>
</evidence>
<evidence type="ECO:0000259" key="8">
    <source>
        <dbReference type="PROSITE" id="PS52029"/>
    </source>
</evidence>
<dbReference type="InterPro" id="IPR038063">
    <property type="entry name" value="Transpep_catalytic_dom"/>
</dbReference>
<gene>
    <name evidence="9" type="ORF">GA0070614_1792</name>
</gene>
<dbReference type="EMBL" id="LT607753">
    <property type="protein sequence ID" value="SCG49498.1"/>
    <property type="molecule type" value="Genomic_DNA"/>
</dbReference>
<feature type="domain" description="L,D-TPase catalytic" evidence="8">
    <location>
        <begin position="189"/>
        <end position="311"/>
    </location>
</feature>
<organism evidence="9 10">
    <name type="scientific">Micromonospora coxensis</name>
    <dbReference type="NCBI Taxonomy" id="356852"/>
    <lineage>
        <taxon>Bacteria</taxon>
        <taxon>Bacillati</taxon>
        <taxon>Actinomycetota</taxon>
        <taxon>Actinomycetes</taxon>
        <taxon>Micromonosporales</taxon>
        <taxon>Micromonosporaceae</taxon>
        <taxon>Micromonospora</taxon>
    </lineage>
</organism>
<dbReference type="Gene3D" id="2.40.440.10">
    <property type="entry name" value="L,D-transpeptidase catalytic domain-like"/>
    <property type="match status" value="1"/>
</dbReference>
<dbReference type="AlphaFoldDB" id="A0A1C5HU96"/>
<dbReference type="PROSITE" id="PS52029">
    <property type="entry name" value="LD_TPASE"/>
    <property type="match status" value="1"/>
</dbReference>
<keyword evidence="9" id="KW-0449">Lipoprotein</keyword>
<dbReference type="InterPro" id="IPR050979">
    <property type="entry name" value="LD-transpeptidase"/>
</dbReference>
<dbReference type="GO" id="GO:0071555">
    <property type="term" value="P:cell wall organization"/>
    <property type="evidence" value="ECO:0007669"/>
    <property type="project" value="UniProtKB-UniRule"/>
</dbReference>
<keyword evidence="10" id="KW-1185">Reference proteome</keyword>
<feature type="active site" description="Proton donor/acceptor" evidence="6">
    <location>
        <position position="271"/>
    </location>
</feature>
<dbReference type="UniPathway" id="UPA00219"/>
<name>A0A1C5HU96_9ACTN</name>
<sequence>MGPLAISVPYSCFVLFDRLTSRFGVGPLATAFGVPALVALALLVNSALHHDGVSPPAALAPPPTTIAPPTATTAPTGPPSDEPVPVAGPVPAGLPVIDYDPAPGGFPADPQPGDTAPLTEGLSPTRRIAAYDAPGGRPLALLAPTISGVELTMPVVARRAGWTAALLPSANRRIAWLPEGGWSRVLLRDQIVVERKPHRLTWYRHGEAVDSWPVALGMPGQLTPLGRTFVLGRTPPPQEIYGGVDIFALGAIPDDPDAVPTGLRGAHIGLHSWYDDSTLGRNVTNGCIRLTRNAQRKLLDEVPPGTPLIVVDELPTPPPTA</sequence>
<dbReference type="InterPro" id="IPR005490">
    <property type="entry name" value="LD_TPept_cat_dom"/>
</dbReference>
<dbReference type="Pfam" id="PF03734">
    <property type="entry name" value="YkuD"/>
    <property type="match status" value="1"/>
</dbReference>
<evidence type="ECO:0000256" key="5">
    <source>
        <dbReference type="ARBA" id="ARBA00023316"/>
    </source>
</evidence>
<accession>A0A1C5HU96</accession>
<dbReference type="GO" id="GO:0008360">
    <property type="term" value="P:regulation of cell shape"/>
    <property type="evidence" value="ECO:0007669"/>
    <property type="project" value="UniProtKB-UniRule"/>
</dbReference>
<evidence type="ECO:0000256" key="4">
    <source>
        <dbReference type="ARBA" id="ARBA00022984"/>
    </source>
</evidence>
<evidence type="ECO:0000256" key="6">
    <source>
        <dbReference type="PROSITE-ProRule" id="PRU01373"/>
    </source>
</evidence>
<dbReference type="GO" id="GO:0018104">
    <property type="term" value="P:peptidoglycan-protein cross-linking"/>
    <property type="evidence" value="ECO:0007669"/>
    <property type="project" value="TreeGrafter"/>
</dbReference>
<dbReference type="GO" id="GO:0016740">
    <property type="term" value="F:transferase activity"/>
    <property type="evidence" value="ECO:0007669"/>
    <property type="project" value="UniProtKB-KW"/>
</dbReference>
<keyword evidence="5 6" id="KW-0961">Cell wall biogenesis/degradation</keyword>
<dbReference type="Proteomes" id="UP000198215">
    <property type="component" value="Chromosome I"/>
</dbReference>
<feature type="region of interest" description="Disordered" evidence="7">
    <location>
        <begin position="55"/>
        <end position="84"/>
    </location>
</feature>
<evidence type="ECO:0000256" key="2">
    <source>
        <dbReference type="ARBA" id="ARBA00022679"/>
    </source>
</evidence>
<dbReference type="PANTHER" id="PTHR30582">
    <property type="entry name" value="L,D-TRANSPEPTIDASE"/>
    <property type="match status" value="1"/>
</dbReference>